<evidence type="ECO:0000256" key="1">
    <source>
        <dbReference type="ARBA" id="ARBA00022801"/>
    </source>
</evidence>
<dbReference type="InterPro" id="IPR004175">
    <property type="entry name" value="RNA_CPDase"/>
</dbReference>
<dbReference type="GO" id="GO:0008664">
    <property type="term" value="F:RNA 2',3'-cyclic 3'-phosphodiesterase activity"/>
    <property type="evidence" value="ECO:0007669"/>
    <property type="project" value="UniProtKB-EC"/>
</dbReference>
<feature type="active site" description="Proton acceptor" evidence="2">
    <location>
        <position position="123"/>
    </location>
</feature>
<dbReference type="PANTHER" id="PTHR35561">
    <property type="entry name" value="RNA 2',3'-CYCLIC PHOSPHODIESTERASE"/>
    <property type="match status" value="1"/>
</dbReference>
<dbReference type="GO" id="GO:0004113">
    <property type="term" value="F:2',3'-cyclic-nucleotide 3'-phosphodiesterase activity"/>
    <property type="evidence" value="ECO:0007669"/>
    <property type="project" value="InterPro"/>
</dbReference>
<dbReference type="Gene3D" id="3.90.1140.10">
    <property type="entry name" value="Cyclic phosphodiesterase"/>
    <property type="match status" value="1"/>
</dbReference>
<proteinExistence type="inferred from homology"/>
<dbReference type="Proteomes" id="UP000675781">
    <property type="component" value="Unassembled WGS sequence"/>
</dbReference>
<gene>
    <name evidence="3" type="primary">thpR</name>
    <name evidence="3" type="ORF">KDL01_22475</name>
</gene>
<comment type="similarity">
    <text evidence="2">Belongs to the 2H phosphoesterase superfamily. ThpR family.</text>
</comment>
<evidence type="ECO:0000313" key="3">
    <source>
        <dbReference type="EMBL" id="MBR7836059.1"/>
    </source>
</evidence>
<protein>
    <recommendedName>
        <fullName evidence="2">RNA 2',3'-cyclic phosphodiesterase</fullName>
        <shortName evidence="2">RNA 2',3'-CPDase</shortName>
        <ecNumber evidence="2">3.1.4.58</ecNumber>
    </recommendedName>
</protein>
<accession>A0A941EY14</accession>
<dbReference type="RefSeq" id="WP_212530547.1">
    <property type="nucleotide sequence ID" value="NZ_JAGSOG010000122.1"/>
</dbReference>
<name>A0A941EY14_9ACTN</name>
<dbReference type="Pfam" id="PF13563">
    <property type="entry name" value="2_5_RNA_ligase2"/>
    <property type="match status" value="1"/>
</dbReference>
<dbReference type="AlphaFoldDB" id="A0A941EY14"/>
<reference evidence="3" key="1">
    <citation type="submission" date="2021-04" db="EMBL/GenBank/DDBJ databases">
        <title>Genome based classification of Actinospica acidithermotolerans sp. nov., an actinobacterium isolated from an Indonesian hot spring.</title>
        <authorList>
            <person name="Kusuma A.B."/>
            <person name="Putra K.E."/>
            <person name="Nafisah S."/>
            <person name="Loh J."/>
            <person name="Nouioui I."/>
            <person name="Goodfellow M."/>
        </authorList>
    </citation>
    <scope>NUCLEOTIDE SEQUENCE</scope>
    <source>
        <strain evidence="3">CSCA 57</strain>
    </source>
</reference>
<sequence>MRLFVAVVPPRPVLLELRAALSTLPHGDVGVRWTHPESWHITLAFLGEVPETTLPDLTERLARAAGRATPMELAIAGGGQFDSHTLWAGVQGDRDRLGRLSESVAAAARRCRVKVDERPFRPHVTLARVRGEGHTDLKPYVERMQSFRTPRWLVKEIGLFESLPPAGVGRPPVYVGRGHWALTGR</sequence>
<keyword evidence="1 2" id="KW-0378">Hydrolase</keyword>
<dbReference type="HAMAP" id="MF_01940">
    <property type="entry name" value="RNA_CPDase"/>
    <property type="match status" value="1"/>
</dbReference>
<comment type="function">
    <text evidence="2">Hydrolyzes RNA 2',3'-cyclic phosphodiester to an RNA 2'-phosphomonoester.</text>
</comment>
<evidence type="ECO:0000313" key="4">
    <source>
        <dbReference type="Proteomes" id="UP000675781"/>
    </source>
</evidence>
<dbReference type="EC" id="3.1.4.58" evidence="2"/>
<keyword evidence="4" id="KW-1185">Reference proteome</keyword>
<dbReference type="NCBIfam" id="TIGR02258">
    <property type="entry name" value="2_5_ligase"/>
    <property type="match status" value="1"/>
</dbReference>
<feature type="short sequence motif" description="HXTX 2" evidence="2">
    <location>
        <begin position="123"/>
        <end position="126"/>
    </location>
</feature>
<feature type="short sequence motif" description="HXTX 1" evidence="2">
    <location>
        <begin position="40"/>
        <end position="43"/>
    </location>
</feature>
<dbReference type="PANTHER" id="PTHR35561:SF1">
    <property type="entry name" value="RNA 2',3'-CYCLIC PHOSPHODIESTERASE"/>
    <property type="match status" value="1"/>
</dbReference>
<dbReference type="EMBL" id="JAGSOG010000122">
    <property type="protein sequence ID" value="MBR7836059.1"/>
    <property type="molecule type" value="Genomic_DNA"/>
</dbReference>
<evidence type="ECO:0000256" key="2">
    <source>
        <dbReference type="HAMAP-Rule" id="MF_01940"/>
    </source>
</evidence>
<comment type="caution">
    <text evidence="3">The sequence shown here is derived from an EMBL/GenBank/DDBJ whole genome shotgun (WGS) entry which is preliminary data.</text>
</comment>
<dbReference type="SUPFAM" id="SSF55144">
    <property type="entry name" value="LigT-like"/>
    <property type="match status" value="1"/>
</dbReference>
<feature type="active site" description="Proton donor" evidence="2">
    <location>
        <position position="40"/>
    </location>
</feature>
<organism evidence="3 4">
    <name type="scientific">Actinospica durhamensis</name>
    <dbReference type="NCBI Taxonomy" id="1508375"/>
    <lineage>
        <taxon>Bacteria</taxon>
        <taxon>Bacillati</taxon>
        <taxon>Actinomycetota</taxon>
        <taxon>Actinomycetes</taxon>
        <taxon>Catenulisporales</taxon>
        <taxon>Actinospicaceae</taxon>
        <taxon>Actinospica</taxon>
    </lineage>
</organism>
<comment type="catalytic activity">
    <reaction evidence="2">
        <text>a 3'-end 2',3'-cyclophospho-ribonucleotide-RNA + H2O = a 3'-end 2'-phospho-ribonucleotide-RNA + H(+)</text>
        <dbReference type="Rhea" id="RHEA:11828"/>
        <dbReference type="Rhea" id="RHEA-COMP:10464"/>
        <dbReference type="Rhea" id="RHEA-COMP:17353"/>
        <dbReference type="ChEBI" id="CHEBI:15377"/>
        <dbReference type="ChEBI" id="CHEBI:15378"/>
        <dbReference type="ChEBI" id="CHEBI:83064"/>
        <dbReference type="ChEBI" id="CHEBI:173113"/>
        <dbReference type="EC" id="3.1.4.58"/>
    </reaction>
</comment>
<dbReference type="InterPro" id="IPR009097">
    <property type="entry name" value="Cyclic_Pdiesterase"/>
</dbReference>